<accession>A0A815HNW7</accession>
<organism evidence="1 2">
    <name type="scientific">Adineta ricciae</name>
    <name type="common">Rotifer</name>
    <dbReference type="NCBI Taxonomy" id="249248"/>
    <lineage>
        <taxon>Eukaryota</taxon>
        <taxon>Metazoa</taxon>
        <taxon>Spiralia</taxon>
        <taxon>Gnathifera</taxon>
        <taxon>Rotifera</taxon>
        <taxon>Eurotatoria</taxon>
        <taxon>Bdelloidea</taxon>
        <taxon>Adinetida</taxon>
        <taxon>Adinetidae</taxon>
        <taxon>Adineta</taxon>
    </lineage>
</organism>
<evidence type="ECO:0000313" key="1">
    <source>
        <dbReference type="EMBL" id="CAF1357508.1"/>
    </source>
</evidence>
<sequence>MTWKFRRNLFRQSNQNCEITTLKISNMFTEKDLIEIKQCLRQYNYANLLSFNFIQALIETTITYGSSNTLKNTEARAFS</sequence>
<name>A0A815HNW7_ADIRI</name>
<evidence type="ECO:0000313" key="2">
    <source>
        <dbReference type="Proteomes" id="UP000663852"/>
    </source>
</evidence>
<dbReference type="Proteomes" id="UP000663852">
    <property type="component" value="Unassembled WGS sequence"/>
</dbReference>
<reference evidence="1" key="1">
    <citation type="submission" date="2021-02" db="EMBL/GenBank/DDBJ databases">
        <authorList>
            <person name="Nowell W R."/>
        </authorList>
    </citation>
    <scope>NUCLEOTIDE SEQUENCE</scope>
</reference>
<dbReference type="AlphaFoldDB" id="A0A815HNW7"/>
<dbReference type="EMBL" id="CAJNOJ010000270">
    <property type="protein sequence ID" value="CAF1357508.1"/>
    <property type="molecule type" value="Genomic_DNA"/>
</dbReference>
<gene>
    <name evidence="1" type="ORF">EDS130_LOCUS33626</name>
</gene>
<comment type="caution">
    <text evidence="1">The sequence shown here is derived from an EMBL/GenBank/DDBJ whole genome shotgun (WGS) entry which is preliminary data.</text>
</comment>
<proteinExistence type="predicted"/>
<protein>
    <submittedName>
        <fullName evidence="1">Uncharacterized protein</fullName>
    </submittedName>
</protein>